<sequence>MAAVCSASGFSAASAAALPMASTPHRARTLSTNVTSCAARERRAVGTAGVAASPCAPAAGFPDCCAAPTALDAEPGYLPTPEAGSSLHASVRRARDHKGPWNTSKSHPPAPRAHVVDHAAGAAATAAVAAAAKTPVAAAAATAAAATAIVAPVAPPAVVTAAPSSPAPCPSVALLAATCPPLTRHPAPPTYFMQLIISSTIASNCALVMVLLTREKKTRNSSCEMRLSDPGLKSEKMLDSSSAPSVWPPYRFTYSCMERYEMRPAMEVLNPPKGAAARKKSAHPSAGAAGAEPLHLERALGSGACSAGVVALQHPHIPHLVAYTCGATVVLWDSAKKQQTAFLTPKPARSGASSGKPYACLAFSRDGAHLAAGERGGTNPEVLVWEVSSSRCLQALRGHKYGIGSVSFSQDGRLIYSTGESYDGLLCVWDWQAGGLLAKQHTKEEVSGLCLTEEGGATTITTVGKAGHFKV</sequence>
<dbReference type="SUPFAM" id="SSF50969">
    <property type="entry name" value="YVTN repeat-like/Quinoprotein amine dehydrogenase"/>
    <property type="match status" value="1"/>
</dbReference>
<dbReference type="InterPro" id="IPR052779">
    <property type="entry name" value="WDR62"/>
</dbReference>
<organism evidence="1 2">
    <name type="scientific">Tetrabaena socialis</name>
    <dbReference type="NCBI Taxonomy" id="47790"/>
    <lineage>
        <taxon>Eukaryota</taxon>
        <taxon>Viridiplantae</taxon>
        <taxon>Chlorophyta</taxon>
        <taxon>core chlorophytes</taxon>
        <taxon>Chlorophyceae</taxon>
        <taxon>CS clade</taxon>
        <taxon>Chlamydomonadales</taxon>
        <taxon>Tetrabaenaceae</taxon>
        <taxon>Tetrabaena</taxon>
    </lineage>
</organism>
<dbReference type="InterPro" id="IPR015943">
    <property type="entry name" value="WD40/YVTN_repeat-like_dom_sf"/>
</dbReference>
<dbReference type="PANTHER" id="PTHR45589:SF1">
    <property type="entry name" value="WD REPEAT DOMAIN 62, ISOFORM G"/>
    <property type="match status" value="1"/>
</dbReference>
<dbReference type="InterPro" id="IPR001680">
    <property type="entry name" value="WD40_rpt"/>
</dbReference>
<evidence type="ECO:0000313" key="1">
    <source>
        <dbReference type="EMBL" id="PNH12934.1"/>
    </source>
</evidence>
<dbReference type="OrthoDB" id="6154712at2759"/>
<dbReference type="EMBL" id="PGGS01000002">
    <property type="protein sequence ID" value="PNH12934.1"/>
    <property type="molecule type" value="Genomic_DNA"/>
</dbReference>
<dbReference type="AlphaFoldDB" id="A0A2J8AK86"/>
<dbReference type="Pfam" id="PF00400">
    <property type="entry name" value="WD40"/>
    <property type="match status" value="1"/>
</dbReference>
<keyword evidence="2" id="KW-1185">Reference proteome</keyword>
<dbReference type="InterPro" id="IPR011044">
    <property type="entry name" value="Quino_amine_DH_bsu"/>
</dbReference>
<comment type="caution">
    <text evidence="1">The sequence shown here is derived from an EMBL/GenBank/DDBJ whole genome shotgun (WGS) entry which is preliminary data.</text>
</comment>
<name>A0A2J8AK86_9CHLO</name>
<accession>A0A2J8AK86</accession>
<evidence type="ECO:0000313" key="2">
    <source>
        <dbReference type="Proteomes" id="UP000236333"/>
    </source>
</evidence>
<proteinExistence type="predicted"/>
<dbReference type="Gene3D" id="2.130.10.10">
    <property type="entry name" value="YVTN repeat-like/Quinoprotein amine dehydrogenase"/>
    <property type="match status" value="1"/>
</dbReference>
<dbReference type="Proteomes" id="UP000236333">
    <property type="component" value="Unassembled WGS sequence"/>
</dbReference>
<protein>
    <submittedName>
        <fullName evidence="1">WD repeat domain-containing protein</fullName>
    </submittedName>
</protein>
<gene>
    <name evidence="1" type="ORF">TSOC_000156</name>
</gene>
<reference evidence="1 2" key="1">
    <citation type="journal article" date="2017" name="Mol. Biol. Evol.">
        <title>The 4-celled Tetrabaena socialis nuclear genome reveals the essential components for genetic control of cell number at the origin of multicellularity in the volvocine lineage.</title>
        <authorList>
            <person name="Featherston J."/>
            <person name="Arakaki Y."/>
            <person name="Hanschen E.R."/>
            <person name="Ferris P.J."/>
            <person name="Michod R.E."/>
            <person name="Olson B.J.S.C."/>
            <person name="Nozaki H."/>
            <person name="Durand P.M."/>
        </authorList>
    </citation>
    <scope>NUCLEOTIDE SEQUENCE [LARGE SCALE GENOMIC DNA]</scope>
    <source>
        <strain evidence="1 2">NIES-571</strain>
    </source>
</reference>
<dbReference type="SMART" id="SM00320">
    <property type="entry name" value="WD40"/>
    <property type="match status" value="2"/>
</dbReference>
<dbReference type="PANTHER" id="PTHR45589">
    <property type="entry name" value="WD REPEAT DOMAIN 62, ISOFORM G"/>
    <property type="match status" value="1"/>
</dbReference>